<protein>
    <submittedName>
        <fullName evidence="3">Uncharacterized protein</fullName>
    </submittedName>
</protein>
<feature type="region of interest" description="Disordered" evidence="1">
    <location>
        <begin position="60"/>
        <end position="79"/>
    </location>
</feature>
<feature type="chain" id="PRO_5042911857" evidence="2">
    <location>
        <begin position="19"/>
        <end position="138"/>
    </location>
</feature>
<evidence type="ECO:0000256" key="1">
    <source>
        <dbReference type="SAM" id="MobiDB-lite"/>
    </source>
</evidence>
<name>A0AAN9H7N1_9TELE</name>
<keyword evidence="4" id="KW-1185">Reference proteome</keyword>
<evidence type="ECO:0000313" key="4">
    <source>
        <dbReference type="Proteomes" id="UP001364617"/>
    </source>
</evidence>
<gene>
    <name evidence="3" type="ORF">R3I93_006866</name>
</gene>
<evidence type="ECO:0000256" key="2">
    <source>
        <dbReference type="SAM" id="SignalP"/>
    </source>
</evidence>
<reference evidence="3 4" key="1">
    <citation type="submission" date="2024-02" db="EMBL/GenBank/DDBJ databases">
        <title>Chromosome-level genome assembly of the Eurasian Minnow (Phoxinus phoxinus).</title>
        <authorList>
            <person name="Oriowo T.O."/>
            <person name="Martin S."/>
            <person name="Stange M."/>
            <person name="Chrysostomakis Y."/>
            <person name="Brown T."/>
            <person name="Winkler S."/>
            <person name="Kukowka S."/>
            <person name="Myers E.W."/>
            <person name="Bohne A."/>
        </authorList>
    </citation>
    <scope>NUCLEOTIDE SEQUENCE [LARGE SCALE GENOMIC DNA]</scope>
    <source>
        <strain evidence="3">ZFMK-TIS-60720</strain>
        <tissue evidence="3">Whole Organism</tissue>
    </source>
</reference>
<comment type="caution">
    <text evidence="3">The sequence shown here is derived from an EMBL/GenBank/DDBJ whole genome shotgun (WGS) entry which is preliminary data.</text>
</comment>
<sequence length="138" mass="14928">MFHLILLVGFLCFSVGESTTTGSPITTELTADTTESWTMTSAPSTQQPVTGAPITTELTAETTENWTMTSAPSTQQPGPSIITGLRIAVKSVVDLSNNPYSLEMELIVRQIESFIPPQQRATTSITVRKVQRGSSKHD</sequence>
<dbReference type="Proteomes" id="UP001364617">
    <property type="component" value="Unassembled WGS sequence"/>
</dbReference>
<evidence type="ECO:0000313" key="3">
    <source>
        <dbReference type="EMBL" id="KAK7162657.1"/>
    </source>
</evidence>
<keyword evidence="2" id="KW-0732">Signal</keyword>
<dbReference type="EMBL" id="JAYKXH010000007">
    <property type="protein sequence ID" value="KAK7162657.1"/>
    <property type="molecule type" value="Genomic_DNA"/>
</dbReference>
<organism evidence="3 4">
    <name type="scientific">Phoxinus phoxinus</name>
    <name type="common">Eurasian minnow</name>
    <dbReference type="NCBI Taxonomy" id="58324"/>
    <lineage>
        <taxon>Eukaryota</taxon>
        <taxon>Metazoa</taxon>
        <taxon>Chordata</taxon>
        <taxon>Craniata</taxon>
        <taxon>Vertebrata</taxon>
        <taxon>Euteleostomi</taxon>
        <taxon>Actinopterygii</taxon>
        <taxon>Neopterygii</taxon>
        <taxon>Teleostei</taxon>
        <taxon>Ostariophysi</taxon>
        <taxon>Cypriniformes</taxon>
        <taxon>Leuciscidae</taxon>
        <taxon>Phoxininae</taxon>
        <taxon>Phoxinus</taxon>
    </lineage>
</organism>
<feature type="signal peptide" evidence="2">
    <location>
        <begin position="1"/>
        <end position="18"/>
    </location>
</feature>
<accession>A0AAN9H7N1</accession>
<proteinExistence type="predicted"/>
<dbReference type="AlphaFoldDB" id="A0AAN9H7N1"/>
<feature type="compositionally biased region" description="Polar residues" evidence="1">
    <location>
        <begin position="60"/>
        <end position="78"/>
    </location>
</feature>